<proteinExistence type="predicted"/>
<dbReference type="Proteomes" id="UP000285310">
    <property type="component" value="Unassembled WGS sequence"/>
</dbReference>
<dbReference type="RefSeq" id="WP_123658702.1">
    <property type="nucleotide sequence ID" value="NZ_AYKG01000034.1"/>
</dbReference>
<organism evidence="3 4">
    <name type="scientific">Salinisphaera japonica YTM-1</name>
    <dbReference type="NCBI Taxonomy" id="1209778"/>
    <lineage>
        <taxon>Bacteria</taxon>
        <taxon>Pseudomonadati</taxon>
        <taxon>Pseudomonadota</taxon>
        <taxon>Gammaproteobacteria</taxon>
        <taxon>Salinisphaerales</taxon>
        <taxon>Salinisphaeraceae</taxon>
        <taxon>Salinisphaera</taxon>
    </lineage>
</organism>
<comment type="caution">
    <text evidence="3">The sequence shown here is derived from an EMBL/GenBank/DDBJ whole genome shotgun (WGS) entry which is preliminary data.</text>
</comment>
<protein>
    <recommendedName>
        <fullName evidence="5">DUF5666 domain-containing protein</fullName>
    </recommendedName>
</protein>
<feature type="region of interest" description="Disordered" evidence="1">
    <location>
        <begin position="128"/>
        <end position="206"/>
    </location>
</feature>
<evidence type="ECO:0000256" key="1">
    <source>
        <dbReference type="SAM" id="MobiDB-lite"/>
    </source>
</evidence>
<feature type="compositionally biased region" description="Polar residues" evidence="1">
    <location>
        <begin position="155"/>
        <end position="171"/>
    </location>
</feature>
<evidence type="ECO:0000313" key="3">
    <source>
        <dbReference type="EMBL" id="ROO26641.1"/>
    </source>
</evidence>
<dbReference type="InParanoid" id="A0A423PMB6"/>
<dbReference type="EMBL" id="AYKG01000034">
    <property type="protein sequence ID" value="ROO26641.1"/>
    <property type="molecule type" value="Genomic_DNA"/>
</dbReference>
<reference evidence="3 4" key="1">
    <citation type="submission" date="2013-10" db="EMBL/GenBank/DDBJ databases">
        <title>Salinisphaera japonica YTM-1 Genome Sequencing.</title>
        <authorList>
            <person name="Lai Q."/>
            <person name="Li C."/>
            <person name="Shao Z."/>
        </authorList>
    </citation>
    <scope>NUCLEOTIDE SEQUENCE [LARGE SCALE GENOMIC DNA]</scope>
    <source>
        <strain evidence="3 4">YTM-1</strain>
    </source>
</reference>
<feature type="signal peptide" evidence="2">
    <location>
        <begin position="1"/>
        <end position="29"/>
    </location>
</feature>
<keyword evidence="4" id="KW-1185">Reference proteome</keyword>
<gene>
    <name evidence="3" type="ORF">SAJA_11125</name>
</gene>
<evidence type="ECO:0000256" key="2">
    <source>
        <dbReference type="SAM" id="SignalP"/>
    </source>
</evidence>
<accession>A0A423PMB6</accession>
<name>A0A423PMB6_9GAMM</name>
<dbReference type="AlphaFoldDB" id="A0A423PMB6"/>
<feature type="compositionally biased region" description="Basic and acidic residues" evidence="1">
    <location>
        <begin position="128"/>
        <end position="138"/>
    </location>
</feature>
<feature type="compositionally biased region" description="Low complexity" evidence="1">
    <location>
        <begin position="172"/>
        <end position="197"/>
    </location>
</feature>
<evidence type="ECO:0000313" key="4">
    <source>
        <dbReference type="Proteomes" id="UP000285310"/>
    </source>
</evidence>
<feature type="compositionally biased region" description="Low complexity" evidence="1">
    <location>
        <begin position="140"/>
        <end position="154"/>
    </location>
</feature>
<feature type="chain" id="PRO_5019310499" description="DUF5666 domain-containing protein" evidence="2">
    <location>
        <begin position="30"/>
        <end position="274"/>
    </location>
</feature>
<dbReference type="OrthoDB" id="7068047at2"/>
<sequence length="274" mass="27959">MRNLILHKNIAVACGIALTTAATAMPAFAADNDTQHLRGEITSVSKNSFKLQAKDGTTHKIKLSGDTGIATAMPGDLNNIEKGTFIGTANVEQDGGNTALEMVIFPPSMKGMGLGDYGWDLSPSMVNKDAKTAKDSDKQSGGSMTAGSSMTNGTVTAKSEGSMSAGSSMTNGTVTSKSSGSDSSGSMTAGSSMTNGTVTQSSNDSEKMTLTVDYGEGSKTIVVPKDVPTVKVAPGKVSDLKTGEHAFAIVSSNGKKGYTAKKVIVGQNGTVPPM</sequence>
<keyword evidence="2" id="KW-0732">Signal</keyword>
<evidence type="ECO:0008006" key="5">
    <source>
        <dbReference type="Google" id="ProtNLM"/>
    </source>
</evidence>